<reference evidence="1" key="2">
    <citation type="submission" date="2020-06" db="EMBL/GenBank/DDBJ databases">
        <title>Helianthus annuus Genome sequencing and assembly Release 2.</title>
        <authorList>
            <person name="Gouzy J."/>
            <person name="Langlade N."/>
            <person name="Munos S."/>
        </authorList>
    </citation>
    <scope>NUCLEOTIDE SEQUENCE</scope>
    <source>
        <tissue evidence="1">Leaves</tissue>
    </source>
</reference>
<keyword evidence="2" id="KW-1185">Reference proteome</keyword>
<dbReference type="AlphaFoldDB" id="A0A9K3HYZ0"/>
<dbReference type="Proteomes" id="UP000215914">
    <property type="component" value="Unassembled WGS sequence"/>
</dbReference>
<gene>
    <name evidence="1" type="ORF">HanXRQr2_Chr10g0448571</name>
</gene>
<sequence length="65" mass="7620">MEEYLINPKAGFLYPWRAKGGFITSPEVLEFLELCRCLYEEYLVVYDVKAEMGEMRKFAGRPSSF</sequence>
<evidence type="ECO:0000313" key="1">
    <source>
        <dbReference type="EMBL" id="KAF5787061.1"/>
    </source>
</evidence>
<protein>
    <submittedName>
        <fullName evidence="1">Uncharacterized protein</fullName>
    </submittedName>
</protein>
<proteinExistence type="predicted"/>
<comment type="caution">
    <text evidence="1">The sequence shown here is derived from an EMBL/GenBank/DDBJ whole genome shotgun (WGS) entry which is preliminary data.</text>
</comment>
<dbReference type="Gramene" id="mRNA:HanXRQr2_Chr10g0448571">
    <property type="protein sequence ID" value="mRNA:HanXRQr2_Chr10g0448571"/>
    <property type="gene ID" value="HanXRQr2_Chr10g0448571"/>
</dbReference>
<dbReference type="EMBL" id="MNCJ02000325">
    <property type="protein sequence ID" value="KAF5787061.1"/>
    <property type="molecule type" value="Genomic_DNA"/>
</dbReference>
<reference evidence="1" key="1">
    <citation type="journal article" date="2017" name="Nature">
        <title>The sunflower genome provides insights into oil metabolism, flowering and Asterid evolution.</title>
        <authorList>
            <person name="Badouin H."/>
            <person name="Gouzy J."/>
            <person name="Grassa C.J."/>
            <person name="Murat F."/>
            <person name="Staton S.E."/>
            <person name="Cottret L."/>
            <person name="Lelandais-Briere C."/>
            <person name="Owens G.L."/>
            <person name="Carrere S."/>
            <person name="Mayjonade B."/>
            <person name="Legrand L."/>
            <person name="Gill N."/>
            <person name="Kane N.C."/>
            <person name="Bowers J.E."/>
            <person name="Hubner S."/>
            <person name="Bellec A."/>
            <person name="Berard A."/>
            <person name="Berges H."/>
            <person name="Blanchet N."/>
            <person name="Boniface M.C."/>
            <person name="Brunel D."/>
            <person name="Catrice O."/>
            <person name="Chaidir N."/>
            <person name="Claudel C."/>
            <person name="Donnadieu C."/>
            <person name="Faraut T."/>
            <person name="Fievet G."/>
            <person name="Helmstetter N."/>
            <person name="King M."/>
            <person name="Knapp S.J."/>
            <person name="Lai Z."/>
            <person name="Le Paslier M.C."/>
            <person name="Lippi Y."/>
            <person name="Lorenzon L."/>
            <person name="Mandel J.R."/>
            <person name="Marage G."/>
            <person name="Marchand G."/>
            <person name="Marquand E."/>
            <person name="Bret-Mestries E."/>
            <person name="Morien E."/>
            <person name="Nambeesan S."/>
            <person name="Nguyen T."/>
            <person name="Pegot-Espagnet P."/>
            <person name="Pouilly N."/>
            <person name="Raftis F."/>
            <person name="Sallet E."/>
            <person name="Schiex T."/>
            <person name="Thomas J."/>
            <person name="Vandecasteele C."/>
            <person name="Vares D."/>
            <person name="Vear F."/>
            <person name="Vautrin S."/>
            <person name="Crespi M."/>
            <person name="Mangin B."/>
            <person name="Burke J.M."/>
            <person name="Salse J."/>
            <person name="Munos S."/>
            <person name="Vincourt P."/>
            <person name="Rieseberg L.H."/>
            <person name="Langlade N.B."/>
        </authorList>
    </citation>
    <scope>NUCLEOTIDE SEQUENCE</scope>
    <source>
        <tissue evidence="1">Leaves</tissue>
    </source>
</reference>
<name>A0A9K3HYZ0_HELAN</name>
<accession>A0A9K3HYZ0</accession>
<evidence type="ECO:0000313" key="2">
    <source>
        <dbReference type="Proteomes" id="UP000215914"/>
    </source>
</evidence>
<organism evidence="1 2">
    <name type="scientific">Helianthus annuus</name>
    <name type="common">Common sunflower</name>
    <dbReference type="NCBI Taxonomy" id="4232"/>
    <lineage>
        <taxon>Eukaryota</taxon>
        <taxon>Viridiplantae</taxon>
        <taxon>Streptophyta</taxon>
        <taxon>Embryophyta</taxon>
        <taxon>Tracheophyta</taxon>
        <taxon>Spermatophyta</taxon>
        <taxon>Magnoliopsida</taxon>
        <taxon>eudicotyledons</taxon>
        <taxon>Gunneridae</taxon>
        <taxon>Pentapetalae</taxon>
        <taxon>asterids</taxon>
        <taxon>campanulids</taxon>
        <taxon>Asterales</taxon>
        <taxon>Asteraceae</taxon>
        <taxon>Asteroideae</taxon>
        <taxon>Heliantheae alliance</taxon>
        <taxon>Heliantheae</taxon>
        <taxon>Helianthus</taxon>
    </lineage>
</organism>